<dbReference type="RefSeq" id="YP_009119409.1">
    <property type="nucleotide sequence ID" value="NC_026440.1"/>
</dbReference>
<organism evidence="1 2">
    <name type="scientific">Pandoravirus inopinatum</name>
    <dbReference type="NCBI Taxonomy" id="1605721"/>
    <lineage>
        <taxon>Viruses</taxon>
        <taxon>Pandoravirus</taxon>
    </lineage>
</organism>
<sequence>MDEICTGAINAALPPEILYEVFLFVGHGHTPCMARMVCRWWRDVIVGSGDPDVRLLRAPQVLDLLDEASTSESLVARAAWIMTLVAPPNGDCVAVFQHMCAVLGSAGRWQQVLVLVKQTPRALDDGAFVSVASGAAACTRADDILGCASAANARRMWLCAGLCGALTSGEAMATAALCAHLGSCEGALGDDLCVQRVDAATTTAAQRGHVDAVLAQQFCPGLNVALLWDSVVESCDAAGFAKLVEAVRAAGPDAMASARRASWTSERSRSVADANRRSLALGWYGGGWTRPAAIAGWATPFDLATDVTDDMVLGHDHPYRVSSSCLWADAAALAAQHGHDRLAAQLMAAAARSP</sequence>
<dbReference type="CDD" id="cd09917">
    <property type="entry name" value="F-box_SF"/>
    <property type="match status" value="1"/>
</dbReference>
<dbReference type="KEGG" id="vg:23462091"/>
<reference evidence="1 2" key="1">
    <citation type="journal article" date="2015" name="Parasitol. Res.">
        <title>Viruses in close associations with free-living amoebae.</title>
        <authorList>
            <person name="Scheid P."/>
        </authorList>
    </citation>
    <scope>NUCLEOTIDE SEQUENCE [LARGE SCALE GENOMIC DNA]</scope>
    <source>
        <strain evidence="1">KlaHel</strain>
    </source>
</reference>
<dbReference type="EMBL" id="KP136319">
    <property type="protein sequence ID" value="AJF97174.1"/>
    <property type="molecule type" value="Genomic_DNA"/>
</dbReference>
<name>A0A0B5J153_9VIRU</name>
<accession>A0A0B5J153</accession>
<evidence type="ECO:0000313" key="2">
    <source>
        <dbReference type="Proteomes" id="UP000202511"/>
    </source>
</evidence>
<evidence type="ECO:0000313" key="1">
    <source>
        <dbReference type="EMBL" id="AJF97174.1"/>
    </source>
</evidence>
<proteinExistence type="predicted"/>
<dbReference type="GeneID" id="23462091"/>
<protein>
    <recommendedName>
        <fullName evidence="3">F-box domain protein</fullName>
    </recommendedName>
</protein>
<dbReference type="InterPro" id="IPR036047">
    <property type="entry name" value="F-box-like_dom_sf"/>
</dbReference>
<dbReference type="SUPFAM" id="SSF81383">
    <property type="entry name" value="F-box domain"/>
    <property type="match status" value="1"/>
</dbReference>
<evidence type="ECO:0008006" key="3">
    <source>
        <dbReference type="Google" id="ProtNLM"/>
    </source>
</evidence>
<dbReference type="Proteomes" id="UP000202511">
    <property type="component" value="Segment"/>
</dbReference>